<dbReference type="SUPFAM" id="SSF55120">
    <property type="entry name" value="Pseudouridine synthase"/>
    <property type="match status" value="1"/>
</dbReference>
<evidence type="ECO:0000256" key="10">
    <source>
        <dbReference type="ARBA" id="ARBA00041978"/>
    </source>
</evidence>
<dbReference type="Proteomes" id="UP000886523">
    <property type="component" value="Unassembled WGS sequence"/>
</dbReference>
<dbReference type="EMBL" id="MU128999">
    <property type="protein sequence ID" value="KAF9511506.1"/>
    <property type="molecule type" value="Genomic_DNA"/>
</dbReference>
<gene>
    <name evidence="13" type="ORF">BS47DRAFT_1330865</name>
</gene>
<evidence type="ECO:0000259" key="12">
    <source>
        <dbReference type="Pfam" id="PF00849"/>
    </source>
</evidence>
<evidence type="ECO:0000256" key="1">
    <source>
        <dbReference type="ARBA" id="ARBA00004173"/>
    </source>
</evidence>
<organism evidence="13 14">
    <name type="scientific">Hydnum rufescens UP504</name>
    <dbReference type="NCBI Taxonomy" id="1448309"/>
    <lineage>
        <taxon>Eukaryota</taxon>
        <taxon>Fungi</taxon>
        <taxon>Dikarya</taxon>
        <taxon>Basidiomycota</taxon>
        <taxon>Agaricomycotina</taxon>
        <taxon>Agaricomycetes</taxon>
        <taxon>Cantharellales</taxon>
        <taxon>Hydnaceae</taxon>
        <taxon>Hydnum</taxon>
    </lineage>
</organism>
<evidence type="ECO:0000256" key="2">
    <source>
        <dbReference type="ARBA" id="ARBA00010876"/>
    </source>
</evidence>
<feature type="domain" description="Pseudouridine synthase RsuA/RluA-like" evidence="12">
    <location>
        <begin position="25"/>
        <end position="185"/>
    </location>
</feature>
<dbReference type="GO" id="GO:0160143">
    <property type="term" value="F:21S rRNA pseudouridine(2819) synthase activity"/>
    <property type="evidence" value="ECO:0007669"/>
    <property type="project" value="UniProtKB-EC"/>
</dbReference>
<evidence type="ECO:0000256" key="4">
    <source>
        <dbReference type="ARBA" id="ARBA00023235"/>
    </source>
</evidence>
<comment type="function">
    <text evidence="6">Pseudouridylate synthase responsible for the pseudouridine-2819 formation in mitochondrial 21S rRNA. May modulate the efficiency or the fidelity of the mitochondrial translation machinery.</text>
</comment>
<dbReference type="EC" id="5.4.99.43" evidence="7"/>
<dbReference type="Pfam" id="PF00849">
    <property type="entry name" value="PseudoU_synth_2"/>
    <property type="match status" value="1"/>
</dbReference>
<dbReference type="InterPro" id="IPR006145">
    <property type="entry name" value="PsdUridine_synth_RsuA/RluA"/>
</dbReference>
<name>A0A9P6DQV7_9AGAM</name>
<dbReference type="AlphaFoldDB" id="A0A9P6DQV7"/>
<keyword evidence="14" id="KW-1185">Reference proteome</keyword>
<dbReference type="Gene3D" id="3.30.2350.10">
    <property type="entry name" value="Pseudouridine synthase"/>
    <property type="match status" value="1"/>
</dbReference>
<keyword evidence="3" id="KW-0496">Mitochondrion</keyword>
<evidence type="ECO:0000256" key="3">
    <source>
        <dbReference type="ARBA" id="ARBA00023128"/>
    </source>
</evidence>
<reference evidence="13" key="1">
    <citation type="journal article" date="2020" name="Nat. Commun.">
        <title>Large-scale genome sequencing of mycorrhizal fungi provides insights into the early evolution of symbiotic traits.</title>
        <authorList>
            <person name="Miyauchi S."/>
            <person name="Kiss E."/>
            <person name="Kuo A."/>
            <person name="Drula E."/>
            <person name="Kohler A."/>
            <person name="Sanchez-Garcia M."/>
            <person name="Morin E."/>
            <person name="Andreopoulos B."/>
            <person name="Barry K.W."/>
            <person name="Bonito G."/>
            <person name="Buee M."/>
            <person name="Carver A."/>
            <person name="Chen C."/>
            <person name="Cichocki N."/>
            <person name="Clum A."/>
            <person name="Culley D."/>
            <person name="Crous P.W."/>
            <person name="Fauchery L."/>
            <person name="Girlanda M."/>
            <person name="Hayes R.D."/>
            <person name="Keri Z."/>
            <person name="LaButti K."/>
            <person name="Lipzen A."/>
            <person name="Lombard V."/>
            <person name="Magnuson J."/>
            <person name="Maillard F."/>
            <person name="Murat C."/>
            <person name="Nolan M."/>
            <person name="Ohm R.A."/>
            <person name="Pangilinan J."/>
            <person name="Pereira M.F."/>
            <person name="Perotto S."/>
            <person name="Peter M."/>
            <person name="Pfister S."/>
            <person name="Riley R."/>
            <person name="Sitrit Y."/>
            <person name="Stielow J.B."/>
            <person name="Szollosi G."/>
            <person name="Zifcakova L."/>
            <person name="Stursova M."/>
            <person name="Spatafora J.W."/>
            <person name="Tedersoo L."/>
            <person name="Vaario L.M."/>
            <person name="Yamada A."/>
            <person name="Yan M."/>
            <person name="Wang P."/>
            <person name="Xu J."/>
            <person name="Bruns T."/>
            <person name="Baldrian P."/>
            <person name="Vilgalys R."/>
            <person name="Dunand C."/>
            <person name="Henrissat B."/>
            <person name="Grigoriev I.V."/>
            <person name="Hibbett D."/>
            <person name="Nagy L.G."/>
            <person name="Martin F.M."/>
        </authorList>
    </citation>
    <scope>NUCLEOTIDE SEQUENCE</scope>
    <source>
        <strain evidence="13">UP504</strain>
    </source>
</reference>
<dbReference type="InterPro" id="IPR050188">
    <property type="entry name" value="RluA_PseudoU_synthase"/>
</dbReference>
<comment type="catalytic activity">
    <reaction evidence="5">
        <text>uridine(2819) in 21S rRNA = pseudouridine(2819) in 21S rRNA</text>
        <dbReference type="Rhea" id="RHEA:42556"/>
        <dbReference type="Rhea" id="RHEA-COMP:10113"/>
        <dbReference type="Rhea" id="RHEA-COMP:10114"/>
        <dbReference type="ChEBI" id="CHEBI:65314"/>
        <dbReference type="ChEBI" id="CHEBI:65315"/>
        <dbReference type="EC" id="5.4.99.43"/>
    </reaction>
</comment>
<evidence type="ECO:0000256" key="8">
    <source>
        <dbReference type="ARBA" id="ARBA00040626"/>
    </source>
</evidence>
<evidence type="ECO:0000256" key="7">
    <source>
        <dbReference type="ARBA" id="ARBA00038947"/>
    </source>
</evidence>
<dbReference type="GO" id="GO:0005739">
    <property type="term" value="C:mitochondrion"/>
    <property type="evidence" value="ECO:0007669"/>
    <property type="project" value="UniProtKB-SubCell"/>
</dbReference>
<comment type="subcellular location">
    <subcellularLocation>
        <location evidence="1">Mitochondrion</location>
    </subcellularLocation>
</comment>
<sequence length="358" mass="39651">MSGKILAAVRTLRRQGIEVLYLDKQVLVLNKPNGLITQSTRSCDVSKQAQSIVPTLADLREKLPIRSLSTVHRLDKSTTGCLILTKTEAATKSLSRQFSERSIGKMYLALVDTRTNAFQGKSSGLLLTGWTSDDGRPDIVPVDAPKAKRAMTDWKILASSPTHPISLLRLNLHTGLKHQLRLHCALSLQAPILGDALYTPHDRPPIALHRPSQHTFLHASEITITRHIPYAIPSGLRKQLRKSKRIRLTIGAPLPSEFRELCARLSIPLLDESRRGRVAIDGIPKDLFFTKQTVMADSDGGTVKDEDGVLCTTQVLPFSVPELDGHYFACAMLQSEKSIVDAFQDHTFAKEDPPHLIM</sequence>
<dbReference type="GO" id="GO:0000455">
    <property type="term" value="P:enzyme-directed rRNA pseudouridine synthesis"/>
    <property type="evidence" value="ECO:0007669"/>
    <property type="project" value="TreeGrafter"/>
</dbReference>
<accession>A0A9P6DQV7</accession>
<comment type="similarity">
    <text evidence="2">Belongs to the pseudouridine synthase RluA family.</text>
</comment>
<proteinExistence type="inferred from homology"/>
<dbReference type="CDD" id="cd02869">
    <property type="entry name" value="PseudoU_synth_RluA_like"/>
    <property type="match status" value="1"/>
</dbReference>
<dbReference type="OrthoDB" id="428658at2759"/>
<evidence type="ECO:0000256" key="6">
    <source>
        <dbReference type="ARBA" id="ARBA00037513"/>
    </source>
</evidence>
<keyword evidence="4" id="KW-0413">Isomerase</keyword>
<dbReference type="PANTHER" id="PTHR21600">
    <property type="entry name" value="MITOCHONDRIAL RNA PSEUDOURIDINE SYNTHASE"/>
    <property type="match status" value="1"/>
</dbReference>
<protein>
    <recommendedName>
        <fullName evidence="8">21S rRNA pseudouridine(2819) synthase</fullName>
        <ecNumber evidence="7">5.4.99.43</ecNumber>
    </recommendedName>
    <alternativeName>
        <fullName evidence="10">Pseudouridine synthase 5</fullName>
    </alternativeName>
    <alternativeName>
        <fullName evidence="9">Pseudouridylate synthase PUS5</fullName>
    </alternativeName>
    <alternativeName>
        <fullName evidence="11">Uracil hydrolyase PUS5</fullName>
    </alternativeName>
</protein>
<dbReference type="InterPro" id="IPR006224">
    <property type="entry name" value="PsdUridine_synth_RluA-like_CS"/>
</dbReference>
<evidence type="ECO:0000256" key="5">
    <source>
        <dbReference type="ARBA" id="ARBA00036927"/>
    </source>
</evidence>
<evidence type="ECO:0000256" key="11">
    <source>
        <dbReference type="ARBA" id="ARBA00042700"/>
    </source>
</evidence>
<dbReference type="PANTHER" id="PTHR21600:SF81">
    <property type="entry name" value="21S RRNA PSEUDOURIDINE(2819) SYNTHASE"/>
    <property type="match status" value="1"/>
</dbReference>
<dbReference type="GO" id="GO:0003723">
    <property type="term" value="F:RNA binding"/>
    <property type="evidence" value="ECO:0007669"/>
    <property type="project" value="InterPro"/>
</dbReference>
<evidence type="ECO:0000256" key="9">
    <source>
        <dbReference type="ARBA" id="ARBA00041561"/>
    </source>
</evidence>
<dbReference type="InterPro" id="IPR020103">
    <property type="entry name" value="PsdUridine_synth_cat_dom_sf"/>
</dbReference>
<evidence type="ECO:0000313" key="14">
    <source>
        <dbReference type="Proteomes" id="UP000886523"/>
    </source>
</evidence>
<comment type="caution">
    <text evidence="13">The sequence shown here is derived from an EMBL/GenBank/DDBJ whole genome shotgun (WGS) entry which is preliminary data.</text>
</comment>
<dbReference type="PROSITE" id="PS01129">
    <property type="entry name" value="PSI_RLU"/>
    <property type="match status" value="1"/>
</dbReference>
<evidence type="ECO:0000313" key="13">
    <source>
        <dbReference type="EMBL" id="KAF9511506.1"/>
    </source>
</evidence>